<comment type="subcellular location">
    <subcellularLocation>
        <location evidence="1">Cell membrane</location>
        <topology evidence="1">Multi-pass membrane protein</topology>
    </subcellularLocation>
</comment>
<protein>
    <recommendedName>
        <fullName evidence="9">ABC3 transporter permease C-terminal domain-containing protein</fullName>
    </recommendedName>
</protein>
<dbReference type="Pfam" id="PF02687">
    <property type="entry name" value="FtsX"/>
    <property type="match status" value="2"/>
</dbReference>
<evidence type="ECO:0000256" key="7">
    <source>
        <dbReference type="SAM" id="MobiDB-lite"/>
    </source>
</evidence>
<evidence type="ECO:0000313" key="10">
    <source>
        <dbReference type="EMBL" id="GFJ80992.1"/>
    </source>
</evidence>
<keyword evidence="2" id="KW-1003">Cell membrane</keyword>
<evidence type="ECO:0000256" key="3">
    <source>
        <dbReference type="ARBA" id="ARBA00022692"/>
    </source>
</evidence>
<feature type="transmembrane region" description="Helical" evidence="8">
    <location>
        <begin position="752"/>
        <end position="774"/>
    </location>
</feature>
<evidence type="ECO:0000256" key="6">
    <source>
        <dbReference type="ARBA" id="ARBA00038076"/>
    </source>
</evidence>
<dbReference type="RefSeq" id="WP_173059536.1">
    <property type="nucleotide sequence ID" value="NZ_BAABGO010000028.1"/>
</dbReference>
<feature type="transmembrane region" description="Helical" evidence="8">
    <location>
        <begin position="703"/>
        <end position="729"/>
    </location>
</feature>
<evidence type="ECO:0000256" key="4">
    <source>
        <dbReference type="ARBA" id="ARBA00022989"/>
    </source>
</evidence>
<evidence type="ECO:0000256" key="2">
    <source>
        <dbReference type="ARBA" id="ARBA00022475"/>
    </source>
</evidence>
<evidence type="ECO:0000256" key="5">
    <source>
        <dbReference type="ARBA" id="ARBA00023136"/>
    </source>
</evidence>
<feature type="transmembrane region" description="Helical" evidence="8">
    <location>
        <begin position="349"/>
        <end position="368"/>
    </location>
</feature>
<feature type="region of interest" description="Disordered" evidence="7">
    <location>
        <begin position="463"/>
        <end position="488"/>
    </location>
</feature>
<dbReference type="AlphaFoldDB" id="A0A6V8K712"/>
<dbReference type="InterPro" id="IPR050250">
    <property type="entry name" value="Macrolide_Exporter_MacB"/>
</dbReference>
<evidence type="ECO:0000256" key="1">
    <source>
        <dbReference type="ARBA" id="ARBA00004651"/>
    </source>
</evidence>
<organism evidence="10 11">
    <name type="scientific">Phytohabitans houttuyneae</name>
    <dbReference type="NCBI Taxonomy" id="1076126"/>
    <lineage>
        <taxon>Bacteria</taxon>
        <taxon>Bacillati</taxon>
        <taxon>Actinomycetota</taxon>
        <taxon>Actinomycetes</taxon>
        <taxon>Micromonosporales</taxon>
        <taxon>Micromonosporaceae</taxon>
    </lineage>
</organism>
<feature type="transmembrane region" description="Helical" evidence="8">
    <location>
        <begin position="652"/>
        <end position="676"/>
    </location>
</feature>
<gene>
    <name evidence="10" type="ORF">Phou_051720</name>
</gene>
<evidence type="ECO:0000313" key="11">
    <source>
        <dbReference type="Proteomes" id="UP000482800"/>
    </source>
</evidence>
<feature type="transmembrane region" description="Helical" evidence="8">
    <location>
        <begin position="250"/>
        <end position="275"/>
    </location>
</feature>
<reference evidence="10 11" key="1">
    <citation type="submission" date="2020-03" db="EMBL/GenBank/DDBJ databases">
        <title>Whole genome shotgun sequence of Phytohabitans houttuyneae NBRC 108639.</title>
        <authorList>
            <person name="Komaki H."/>
            <person name="Tamura T."/>
        </authorList>
    </citation>
    <scope>NUCLEOTIDE SEQUENCE [LARGE SCALE GENOMIC DNA]</scope>
    <source>
        <strain evidence="10 11">NBRC 108639</strain>
    </source>
</reference>
<dbReference type="GO" id="GO:0022857">
    <property type="term" value="F:transmembrane transporter activity"/>
    <property type="evidence" value="ECO:0007669"/>
    <property type="project" value="TreeGrafter"/>
</dbReference>
<feature type="transmembrane region" description="Helical" evidence="8">
    <location>
        <begin position="306"/>
        <end position="329"/>
    </location>
</feature>
<feature type="domain" description="ABC3 transporter permease C-terminal" evidence="9">
    <location>
        <begin position="257"/>
        <end position="369"/>
    </location>
</feature>
<name>A0A6V8K712_9ACTN</name>
<keyword evidence="3 8" id="KW-0812">Transmembrane</keyword>
<dbReference type="InterPro" id="IPR003838">
    <property type="entry name" value="ABC3_permease_C"/>
</dbReference>
<keyword evidence="5 8" id="KW-0472">Membrane</keyword>
<reference evidence="10 11" key="2">
    <citation type="submission" date="2020-03" db="EMBL/GenBank/DDBJ databases">
        <authorList>
            <person name="Ichikawa N."/>
            <person name="Kimura A."/>
            <person name="Kitahashi Y."/>
            <person name="Uohara A."/>
        </authorList>
    </citation>
    <scope>NUCLEOTIDE SEQUENCE [LARGE SCALE GENOMIC DNA]</scope>
    <source>
        <strain evidence="10 11">NBRC 108639</strain>
    </source>
</reference>
<evidence type="ECO:0000259" key="9">
    <source>
        <dbReference type="Pfam" id="PF02687"/>
    </source>
</evidence>
<feature type="domain" description="ABC3 transporter permease C-terminal" evidence="9">
    <location>
        <begin position="662"/>
        <end position="777"/>
    </location>
</feature>
<keyword evidence="11" id="KW-1185">Reference proteome</keyword>
<dbReference type="PANTHER" id="PTHR30572">
    <property type="entry name" value="MEMBRANE COMPONENT OF TRANSPORTER-RELATED"/>
    <property type="match status" value="1"/>
</dbReference>
<comment type="caution">
    <text evidence="10">The sequence shown here is derived from an EMBL/GenBank/DDBJ whole genome shotgun (WGS) entry which is preliminary data.</text>
</comment>
<feature type="transmembrane region" description="Helical" evidence="8">
    <location>
        <begin position="420"/>
        <end position="440"/>
    </location>
</feature>
<feature type="compositionally biased region" description="Pro residues" evidence="7">
    <location>
        <begin position="468"/>
        <end position="483"/>
    </location>
</feature>
<sequence>MSALTRVVRSGVGRRRVQTVVIGLVVMIAVTSAVLGGSLMVASHGPFDRAFKQQRGAHLTAQFNADAATEAQLADSASAAGVAASAGPFASAQFSLTSQAGNRLPPLNVVGRADPGGTVDQVNLIEGRWATAPGEIVLATGGGLRLPPKATGRQWTVTEAPGSPSVTVVGIARSVSLTADAWTTPAQLAAWTGPEGPRTYQMLYRFTTADTAAQVQTGRTAVEATLPAGAVASAQSWLDVRREATGDTILLVPFLIAFGVLGVVMAVLIIGNVVAGAVSTATRRIGILKALGFTPAKVVRAYMSQALIPATVGAALGVVAGNLLTVPILAQTNRIYGTNDSGVEPWVDAVVVGGALAMVAVTAFAASIRAGRLRSVDALAVGRTPRPGRGQWAARLTGRLPIPRPVTLGLAHPFARPVRAVSIVAAIAFGAAAVTFAVGLGTSLNRVQEVEDIADVEVGMAREFRQGGPPPGPEGPQPGPRGPQPLDDPAAIEKAIAAQTGTGGYMGTARSELTAVGVTGSLDAVGVTGPDSARYYRMVSGSWLSGPGQIVVSTPFLTAAGKEVGDSIVLTVNSVDLTVKIVGEVFNTDNDGMQVVTDLATLRQAEPELAPMTYYVSVRSGTDTGAYVQGLSAALEPLGAQADRISHEPDEMIIIVNTLTGLLSLMLMVVAGLGVMNTVVLETRERVHDLGVHKALGMGPRQVTAMVIASVVVTGLVGGALGTALGVLLQRTVITEMASSVGFRLPDAVLDVYSPVALLVFGLAGLLIAVVGALMPAGWAAKTRVAVALRTE</sequence>
<dbReference type="GO" id="GO:0005886">
    <property type="term" value="C:plasma membrane"/>
    <property type="evidence" value="ECO:0007669"/>
    <property type="project" value="UniProtKB-SubCell"/>
</dbReference>
<keyword evidence="4 8" id="KW-1133">Transmembrane helix</keyword>
<accession>A0A6V8K712</accession>
<dbReference type="EMBL" id="BLPF01000002">
    <property type="protein sequence ID" value="GFJ80992.1"/>
    <property type="molecule type" value="Genomic_DNA"/>
</dbReference>
<feature type="transmembrane region" description="Helical" evidence="8">
    <location>
        <begin position="20"/>
        <end position="42"/>
    </location>
</feature>
<dbReference type="PANTHER" id="PTHR30572:SF4">
    <property type="entry name" value="ABC TRANSPORTER PERMEASE YTRF"/>
    <property type="match status" value="1"/>
</dbReference>
<dbReference type="Proteomes" id="UP000482800">
    <property type="component" value="Unassembled WGS sequence"/>
</dbReference>
<comment type="similarity">
    <text evidence="6">Belongs to the ABC-4 integral membrane protein family.</text>
</comment>
<evidence type="ECO:0000256" key="8">
    <source>
        <dbReference type="SAM" id="Phobius"/>
    </source>
</evidence>
<proteinExistence type="inferred from homology"/>